<organism evidence="2 3">
    <name type="scientific">Corynebacterium tapiri</name>
    <dbReference type="NCBI Taxonomy" id="1448266"/>
    <lineage>
        <taxon>Bacteria</taxon>
        <taxon>Bacillati</taxon>
        <taxon>Actinomycetota</taxon>
        <taxon>Actinomycetes</taxon>
        <taxon>Mycobacteriales</taxon>
        <taxon>Corynebacteriaceae</taxon>
        <taxon>Corynebacterium</taxon>
    </lineage>
</organism>
<proteinExistence type="predicted"/>
<dbReference type="InterPro" id="IPR008407">
    <property type="entry name" value="Brnchd-chn_aa_trnsp_AzlD"/>
</dbReference>
<dbReference type="Pfam" id="PF05437">
    <property type="entry name" value="AzlD"/>
    <property type="match status" value="1"/>
</dbReference>
<dbReference type="OrthoDB" id="5324916at2"/>
<dbReference type="AlphaFoldDB" id="A0A5C4U3V0"/>
<dbReference type="Proteomes" id="UP000312032">
    <property type="component" value="Unassembled WGS sequence"/>
</dbReference>
<sequence length="111" mass="11279">MGLPEGVELSQALAVLLPIGLVTVALRGIPFLVRRRLGQSDFVAFLGGMMPVGVMTVLVVYSLVSGGSGAVWPGLIGVAVTGALQWWTGRAALAIIGGTGVYMVLVNGSVG</sequence>
<feature type="transmembrane region" description="Helical" evidence="1">
    <location>
        <begin position="12"/>
        <end position="33"/>
    </location>
</feature>
<gene>
    <name evidence="2" type="ORF">FHE74_07610</name>
</gene>
<keyword evidence="3" id="KW-1185">Reference proteome</keyword>
<comment type="caution">
    <text evidence="2">The sequence shown here is derived from an EMBL/GenBank/DDBJ whole genome shotgun (WGS) entry which is preliminary data.</text>
</comment>
<evidence type="ECO:0000313" key="3">
    <source>
        <dbReference type="Proteomes" id="UP000312032"/>
    </source>
</evidence>
<dbReference type="EMBL" id="VDHJ01000009">
    <property type="protein sequence ID" value="TNL96872.1"/>
    <property type="molecule type" value="Genomic_DNA"/>
</dbReference>
<keyword evidence="1" id="KW-0472">Membrane</keyword>
<keyword evidence="1" id="KW-1133">Transmembrane helix</keyword>
<feature type="transmembrane region" description="Helical" evidence="1">
    <location>
        <begin position="84"/>
        <end position="105"/>
    </location>
</feature>
<reference evidence="2 3" key="1">
    <citation type="submission" date="2019-06" db="EMBL/GenBank/DDBJ databases">
        <authorList>
            <person name="Li J."/>
        </authorList>
    </citation>
    <scope>NUCLEOTIDE SEQUENCE [LARGE SCALE GENOMIC DNA]</scope>
    <source>
        <strain evidence="2 3">LMG 28165</strain>
    </source>
</reference>
<feature type="transmembrane region" description="Helical" evidence="1">
    <location>
        <begin position="42"/>
        <end position="64"/>
    </location>
</feature>
<evidence type="ECO:0000256" key="1">
    <source>
        <dbReference type="SAM" id="Phobius"/>
    </source>
</evidence>
<keyword evidence="1" id="KW-0812">Transmembrane</keyword>
<name>A0A5C4U3V0_9CORY</name>
<dbReference type="PIRSF" id="PIRSF003203">
    <property type="entry name" value="AzlD"/>
    <property type="match status" value="1"/>
</dbReference>
<protein>
    <submittedName>
        <fullName evidence="2">Branched-chain amino acid ABC transporter permease</fullName>
    </submittedName>
</protein>
<evidence type="ECO:0000313" key="2">
    <source>
        <dbReference type="EMBL" id="TNL96872.1"/>
    </source>
</evidence>
<dbReference type="RefSeq" id="WP_139465901.1">
    <property type="nucleotide sequence ID" value="NZ_VDHJ01000009.1"/>
</dbReference>
<accession>A0A5C4U3V0</accession>